<dbReference type="InterPro" id="IPR001917">
    <property type="entry name" value="Aminotrans_II_pyridoxalP_BS"/>
</dbReference>
<gene>
    <name evidence="14" type="primary">bioF</name>
    <name evidence="14" type="ORF">AUR04nite_01540</name>
</gene>
<dbReference type="GO" id="GO:0030170">
    <property type="term" value="F:pyridoxal phosphate binding"/>
    <property type="evidence" value="ECO:0007669"/>
    <property type="project" value="InterPro"/>
</dbReference>
<evidence type="ECO:0000256" key="7">
    <source>
        <dbReference type="ARBA" id="ARBA00022756"/>
    </source>
</evidence>
<evidence type="ECO:0000256" key="2">
    <source>
        <dbReference type="ARBA" id="ARBA00004746"/>
    </source>
</evidence>
<comment type="similarity">
    <text evidence="3">Belongs to the class-II pyridoxal-phosphate-dependent aminotransferase family. BioF subfamily.</text>
</comment>
<dbReference type="GO" id="GO:0008710">
    <property type="term" value="F:8-amino-7-oxononanoate synthase activity"/>
    <property type="evidence" value="ECO:0007669"/>
    <property type="project" value="UniProtKB-EC"/>
</dbReference>
<dbReference type="RefSeq" id="WP_246055247.1">
    <property type="nucleotide sequence ID" value="NZ_BAAAJL010000007.1"/>
</dbReference>
<evidence type="ECO:0000256" key="1">
    <source>
        <dbReference type="ARBA" id="ARBA00001933"/>
    </source>
</evidence>
<dbReference type="EMBL" id="BJNY01000001">
    <property type="protein sequence ID" value="GED04622.1"/>
    <property type="molecule type" value="Genomic_DNA"/>
</dbReference>
<evidence type="ECO:0000256" key="6">
    <source>
        <dbReference type="ARBA" id="ARBA00022679"/>
    </source>
</evidence>
<comment type="pathway">
    <text evidence="2">Cofactor biosynthesis; biotin biosynthesis.</text>
</comment>
<evidence type="ECO:0000256" key="8">
    <source>
        <dbReference type="ARBA" id="ARBA00022898"/>
    </source>
</evidence>
<dbReference type="Gene3D" id="3.90.1150.10">
    <property type="entry name" value="Aspartate Aminotransferase, domain 1"/>
    <property type="match status" value="1"/>
</dbReference>
<reference evidence="14 15" key="1">
    <citation type="submission" date="2019-06" db="EMBL/GenBank/DDBJ databases">
        <title>Whole genome shotgun sequence of Glutamicibacter uratoxydans NBRC 15515.</title>
        <authorList>
            <person name="Hosoyama A."/>
            <person name="Uohara A."/>
            <person name="Ohji S."/>
            <person name="Ichikawa N."/>
        </authorList>
    </citation>
    <scope>NUCLEOTIDE SEQUENCE [LARGE SCALE GENOMIC DNA]</scope>
    <source>
        <strain evidence="14 15">NBRC 15515</strain>
    </source>
</reference>
<dbReference type="EC" id="2.3.1.47" evidence="5"/>
<accession>A0A4Y4DHC3</accession>
<dbReference type="Proteomes" id="UP000316612">
    <property type="component" value="Unassembled WGS sequence"/>
</dbReference>
<evidence type="ECO:0000256" key="11">
    <source>
        <dbReference type="ARBA" id="ARBA00047715"/>
    </source>
</evidence>
<dbReference type="Gene3D" id="3.40.640.10">
    <property type="entry name" value="Type I PLP-dependent aspartate aminotransferase-like (Major domain)"/>
    <property type="match status" value="1"/>
</dbReference>
<dbReference type="Pfam" id="PF00155">
    <property type="entry name" value="Aminotran_1_2"/>
    <property type="match status" value="1"/>
</dbReference>
<keyword evidence="15" id="KW-1185">Reference proteome</keyword>
<dbReference type="SUPFAM" id="SSF53383">
    <property type="entry name" value="PLP-dependent transferases"/>
    <property type="match status" value="1"/>
</dbReference>
<evidence type="ECO:0000313" key="14">
    <source>
        <dbReference type="EMBL" id="GED04622.1"/>
    </source>
</evidence>
<dbReference type="PANTHER" id="PTHR13693:SF100">
    <property type="entry name" value="8-AMINO-7-OXONONANOATE SYNTHASE"/>
    <property type="match status" value="1"/>
</dbReference>
<proteinExistence type="inferred from homology"/>
<keyword evidence="6" id="KW-0808">Transferase</keyword>
<dbReference type="PANTHER" id="PTHR13693">
    <property type="entry name" value="CLASS II AMINOTRANSFERASE/8-AMINO-7-OXONONANOATE SYNTHASE"/>
    <property type="match status" value="1"/>
</dbReference>
<evidence type="ECO:0000256" key="12">
    <source>
        <dbReference type="RuleBase" id="RU003693"/>
    </source>
</evidence>
<evidence type="ECO:0000256" key="3">
    <source>
        <dbReference type="ARBA" id="ARBA00010008"/>
    </source>
</evidence>
<evidence type="ECO:0000256" key="10">
    <source>
        <dbReference type="ARBA" id="ARBA00033381"/>
    </source>
</evidence>
<dbReference type="GO" id="GO:0009102">
    <property type="term" value="P:biotin biosynthetic process"/>
    <property type="evidence" value="ECO:0007669"/>
    <property type="project" value="UniProtKB-KW"/>
</dbReference>
<comment type="subunit">
    <text evidence="4">Homodimer.</text>
</comment>
<evidence type="ECO:0000256" key="5">
    <source>
        <dbReference type="ARBA" id="ARBA00013187"/>
    </source>
</evidence>
<dbReference type="InterPro" id="IPR050087">
    <property type="entry name" value="AON_synthase_class-II"/>
</dbReference>
<evidence type="ECO:0000256" key="9">
    <source>
        <dbReference type="ARBA" id="ARBA00032610"/>
    </source>
</evidence>
<feature type="domain" description="Aminotransferase class I/classII large" evidence="13">
    <location>
        <begin position="37"/>
        <end position="384"/>
    </location>
</feature>
<dbReference type="InterPro" id="IPR015424">
    <property type="entry name" value="PyrdxlP-dep_Trfase"/>
</dbReference>
<keyword evidence="7" id="KW-0093">Biotin biosynthesis</keyword>
<dbReference type="InterPro" id="IPR015421">
    <property type="entry name" value="PyrdxlP-dep_Trfase_major"/>
</dbReference>
<dbReference type="InterPro" id="IPR015422">
    <property type="entry name" value="PyrdxlP-dep_Trfase_small"/>
</dbReference>
<organism evidence="14 15">
    <name type="scientific">Glutamicibacter uratoxydans</name>
    <name type="common">Arthrobacter uratoxydans</name>
    <dbReference type="NCBI Taxonomy" id="43667"/>
    <lineage>
        <taxon>Bacteria</taxon>
        <taxon>Bacillati</taxon>
        <taxon>Actinomycetota</taxon>
        <taxon>Actinomycetes</taxon>
        <taxon>Micrococcales</taxon>
        <taxon>Micrococcaceae</taxon>
        <taxon>Glutamicibacter</taxon>
    </lineage>
</organism>
<protein>
    <recommendedName>
        <fullName evidence="5">8-amino-7-oxononanoate synthase</fullName>
        <ecNumber evidence="5">2.3.1.47</ecNumber>
    </recommendedName>
    <alternativeName>
        <fullName evidence="9">7-keto-8-amino-pelargonic acid synthase</fullName>
    </alternativeName>
    <alternativeName>
        <fullName evidence="10">8-amino-7-ketopelargonate synthase</fullName>
    </alternativeName>
</protein>
<dbReference type="AlphaFoldDB" id="A0A4Y4DHC3"/>
<evidence type="ECO:0000313" key="15">
    <source>
        <dbReference type="Proteomes" id="UP000316612"/>
    </source>
</evidence>
<dbReference type="PROSITE" id="PS00599">
    <property type="entry name" value="AA_TRANSFER_CLASS_2"/>
    <property type="match status" value="1"/>
</dbReference>
<name>A0A4Y4DHC3_GLUUR</name>
<keyword evidence="8 12" id="KW-0663">Pyridoxal phosphate</keyword>
<comment type="catalytic activity">
    <reaction evidence="11">
        <text>6-carboxyhexanoyl-[ACP] + L-alanine + H(+) = (8S)-8-amino-7-oxononanoate + holo-[ACP] + CO2</text>
        <dbReference type="Rhea" id="RHEA:42288"/>
        <dbReference type="Rhea" id="RHEA-COMP:9685"/>
        <dbReference type="Rhea" id="RHEA-COMP:9955"/>
        <dbReference type="ChEBI" id="CHEBI:15378"/>
        <dbReference type="ChEBI" id="CHEBI:16526"/>
        <dbReference type="ChEBI" id="CHEBI:57972"/>
        <dbReference type="ChEBI" id="CHEBI:64479"/>
        <dbReference type="ChEBI" id="CHEBI:78846"/>
        <dbReference type="ChEBI" id="CHEBI:149468"/>
        <dbReference type="EC" id="2.3.1.47"/>
    </reaction>
</comment>
<evidence type="ECO:0000256" key="4">
    <source>
        <dbReference type="ARBA" id="ARBA00011738"/>
    </source>
</evidence>
<comment type="cofactor">
    <cofactor evidence="1 12">
        <name>pyridoxal 5'-phosphate</name>
        <dbReference type="ChEBI" id="CHEBI:597326"/>
    </cofactor>
</comment>
<evidence type="ECO:0000259" key="13">
    <source>
        <dbReference type="Pfam" id="PF00155"/>
    </source>
</evidence>
<comment type="caution">
    <text evidence="14">The sequence shown here is derived from an EMBL/GenBank/DDBJ whole genome shotgun (WGS) entry which is preliminary data.</text>
</comment>
<sequence>MTTLATTNPAWERWLSTRSTVRAARDMQRVDTSRETLFDLASNDYLGLGSHPQVRHGAINAVCSAGAGAGASRVAGGTWQVHRELEAALAGYTGRSQALVFSSGYTANLGVLGALGGPGSLMLLDAHAHASLIDGAKLSGAAVQYFEHNNLDALRTLLAANATSAAPKPRVLVAAESIYSVLGDAAPLRELAVLCAQFDALLLVDEAHSLAAVPGGSALKSAGLAQAGHVLATATLSKALGSQGGAVLLGGAGAPLWREHLLNTARTFIFDTALAPATAAAAHAALDLATEARIGQLAANAQLIRTVLGAQDQLASRIQADAGAVQSVLMQSAQQAVQAAAELREQGIAVSCFRPPSVPDGISRLRLTAHAGHEQDELASALAAVARTIRKVEA</sequence>
<dbReference type="InterPro" id="IPR004839">
    <property type="entry name" value="Aminotransferase_I/II_large"/>
</dbReference>